<dbReference type="Proteomes" id="UP000217343">
    <property type="component" value="Chromosome"/>
</dbReference>
<reference evidence="1 2" key="1">
    <citation type="submission" date="2017-06" db="EMBL/GenBank/DDBJ databases">
        <title>Sequencing and comparative analysis of myxobacterial genomes.</title>
        <authorList>
            <person name="Rupp O."/>
            <person name="Goesmann A."/>
            <person name="Sogaard-Andersen L."/>
        </authorList>
    </citation>
    <scope>NUCLEOTIDE SEQUENCE [LARGE SCALE GENOMIC DNA]</scope>
    <source>
        <strain evidence="1 2">DSM 14697</strain>
    </source>
</reference>
<dbReference type="KEGG" id="mmas:MYMAC_004040"/>
<name>A0A250JXF7_9BACT</name>
<accession>A0A250JXF7</accession>
<dbReference type="AlphaFoldDB" id="A0A250JXF7"/>
<keyword evidence="2" id="KW-1185">Reference proteome</keyword>
<sequence length="257" mass="28925">MDGRWDSKQSLQVGLSLMRRCPGARDTRGGSPGIGLFLPASWVWQRLRLDPELDSVGRAVTARCWLSFAFALRGRRQWDEDEAAPVVVSLPGVPVHEWRSRFPASTCSVDGQPVSAESLRVRSMNFGQYWRTPKVAEVRYEVLLPGAYAVALLGRDWDDLVDDYHRYPDPDDPLGQALEALDWPGPERALGDPVAAPRVLDFFAHELLLRWFDDGAPEASGFVINSVEEVRMEGNDVYLSGRARTHEPQVRYAYQDV</sequence>
<organism evidence="1 2">
    <name type="scientific">Corallococcus macrosporus DSM 14697</name>
    <dbReference type="NCBI Taxonomy" id="1189310"/>
    <lineage>
        <taxon>Bacteria</taxon>
        <taxon>Pseudomonadati</taxon>
        <taxon>Myxococcota</taxon>
        <taxon>Myxococcia</taxon>
        <taxon>Myxococcales</taxon>
        <taxon>Cystobacterineae</taxon>
        <taxon>Myxococcaceae</taxon>
        <taxon>Corallococcus</taxon>
    </lineage>
</organism>
<evidence type="ECO:0000313" key="2">
    <source>
        <dbReference type="Proteomes" id="UP000217343"/>
    </source>
</evidence>
<proteinExistence type="predicted"/>
<evidence type="ECO:0000313" key="1">
    <source>
        <dbReference type="EMBL" id="ATB48413.1"/>
    </source>
</evidence>
<gene>
    <name evidence="1" type="ORF">MYMAC_004040</name>
</gene>
<dbReference type="EMBL" id="CP022203">
    <property type="protein sequence ID" value="ATB48413.1"/>
    <property type="molecule type" value="Genomic_DNA"/>
</dbReference>
<protein>
    <submittedName>
        <fullName evidence="1">Uncharacterized protein</fullName>
    </submittedName>
</protein>